<protein>
    <recommendedName>
        <fullName evidence="3">Thioredoxin-like fold domain-containing protein</fullName>
    </recommendedName>
</protein>
<accession>A0A6C0B940</accession>
<evidence type="ECO:0000313" key="2">
    <source>
        <dbReference type="EMBL" id="QHS88562.1"/>
    </source>
</evidence>
<reference evidence="2" key="1">
    <citation type="journal article" date="2020" name="Nature">
        <title>Giant virus diversity and host interactions through global metagenomics.</title>
        <authorList>
            <person name="Schulz F."/>
            <person name="Roux S."/>
            <person name="Paez-Espino D."/>
            <person name="Jungbluth S."/>
            <person name="Walsh D.A."/>
            <person name="Denef V.J."/>
            <person name="McMahon K.D."/>
            <person name="Konstantinidis K.T."/>
            <person name="Eloe-Fadrosh E.A."/>
            <person name="Kyrpides N.C."/>
            <person name="Woyke T."/>
        </authorList>
    </citation>
    <scope>NUCLEOTIDE SEQUENCE</scope>
    <source>
        <strain evidence="2">GVMAG-M-3300010158-55</strain>
    </source>
</reference>
<proteinExistence type="predicted"/>
<organism evidence="2">
    <name type="scientific">viral metagenome</name>
    <dbReference type="NCBI Taxonomy" id="1070528"/>
    <lineage>
        <taxon>unclassified sequences</taxon>
        <taxon>metagenomes</taxon>
        <taxon>organismal metagenomes</taxon>
    </lineage>
</organism>
<evidence type="ECO:0008006" key="3">
    <source>
        <dbReference type="Google" id="ProtNLM"/>
    </source>
</evidence>
<dbReference type="AlphaFoldDB" id="A0A6C0B940"/>
<feature type="region of interest" description="Disordered" evidence="1">
    <location>
        <begin position="152"/>
        <end position="188"/>
    </location>
</feature>
<dbReference type="EMBL" id="MN739099">
    <property type="protein sequence ID" value="QHS88562.1"/>
    <property type="molecule type" value="Genomic_DNA"/>
</dbReference>
<evidence type="ECO:0000256" key="1">
    <source>
        <dbReference type="SAM" id="MobiDB-lite"/>
    </source>
</evidence>
<name>A0A6C0B940_9ZZZZ</name>
<sequence length="188" mass="21520">MAICYYSNFCEPSKKLLQLFAKTKLNHEIHFICIDKRFRNSKGQTILQLEQHQVLLPDTISKVPALLLLENKQVLTEEAIYQFLQPKETKINTLATSGNGEPECYSLTQMSCMSDSYSYWDQDPNELSTKGGGGTRQMHNFVQLDQQFTINTPPEDYEPDKVGKNGSKSLEQLKAEREQTVMPPVQRL</sequence>